<sequence>MTTTHPAPPAEPDADDRAGDVDDAPAPPAHYPHRDWTADPADPFHVPPELRDDYAAASPPTAKRDEYWRSGHTRIHTFGWAEMVEWARDHGTITGQDAAHLHAGDYGERLYRKLISAATMTNVRAAVGGEEGDPLPRGLVVGDETAHTFTVHEHITGPDGFAGWMHGERLQLAVRARARRLAAAEREERQRAEVERWTREHTCPSCGKLDEIELLPVAAPGPVAARARLCTLCRAHAERILLDAETVNGRPRRELVADHLRTLEGKRS</sequence>
<feature type="region of interest" description="Disordered" evidence="1">
    <location>
        <begin position="1"/>
        <end position="62"/>
    </location>
</feature>
<protein>
    <submittedName>
        <fullName evidence="2">Uncharacterized protein</fullName>
    </submittedName>
</protein>
<organism evidence="2 3">
    <name type="scientific">Isoptericola peretonis</name>
    <dbReference type="NCBI Taxonomy" id="2918523"/>
    <lineage>
        <taxon>Bacteria</taxon>
        <taxon>Bacillati</taxon>
        <taxon>Actinomycetota</taxon>
        <taxon>Actinomycetes</taxon>
        <taxon>Micrococcales</taxon>
        <taxon>Promicromonosporaceae</taxon>
        <taxon>Isoptericola</taxon>
    </lineage>
</organism>
<dbReference type="EMBL" id="JALQCY010000002">
    <property type="protein sequence ID" value="MCK9793086.1"/>
    <property type="molecule type" value="Genomic_DNA"/>
</dbReference>
<evidence type="ECO:0000313" key="3">
    <source>
        <dbReference type="Proteomes" id="UP001651050"/>
    </source>
</evidence>
<keyword evidence="3" id="KW-1185">Reference proteome</keyword>
<accession>A0ABT0J0S8</accession>
<feature type="compositionally biased region" description="Pro residues" evidence="1">
    <location>
        <begin position="1"/>
        <end position="11"/>
    </location>
</feature>
<evidence type="ECO:0000256" key="1">
    <source>
        <dbReference type="SAM" id="MobiDB-lite"/>
    </source>
</evidence>
<name>A0ABT0J0S8_9MICO</name>
<gene>
    <name evidence="2" type="ORF">M1843_04915</name>
</gene>
<comment type="caution">
    <text evidence="2">The sequence shown here is derived from an EMBL/GenBank/DDBJ whole genome shotgun (WGS) entry which is preliminary data.</text>
</comment>
<dbReference type="Proteomes" id="UP001651050">
    <property type="component" value="Unassembled WGS sequence"/>
</dbReference>
<reference evidence="2 3" key="1">
    <citation type="submission" date="2022-02" db="EMBL/GenBank/DDBJ databases">
        <title>The car tank lid bacteriome: a reservoir of bacteria with potential in bioremediation of fuel.</title>
        <authorList>
            <person name="Vidal-Verdu A."/>
            <person name="Gomez-Martinez D."/>
            <person name="Latorre-Perez A."/>
            <person name="Pereto J."/>
            <person name="Porcar M."/>
        </authorList>
    </citation>
    <scope>NUCLEOTIDE SEQUENCE [LARGE SCALE GENOMIC DNA]</scope>
    <source>
        <strain evidence="2 3">4D.3</strain>
    </source>
</reference>
<dbReference type="RefSeq" id="WP_416342953.1">
    <property type="nucleotide sequence ID" value="NZ_JALQCY010000002.1"/>
</dbReference>
<proteinExistence type="predicted"/>
<evidence type="ECO:0000313" key="2">
    <source>
        <dbReference type="EMBL" id="MCK9793086.1"/>
    </source>
</evidence>